<dbReference type="PANTHER" id="PTHR34473">
    <property type="entry name" value="UPF0699 TRANSMEMBRANE PROTEIN YDBS"/>
    <property type="match status" value="1"/>
</dbReference>
<feature type="transmembrane region" description="Helical" evidence="1">
    <location>
        <begin position="39"/>
        <end position="62"/>
    </location>
</feature>
<reference evidence="4" key="1">
    <citation type="journal article" date="2019" name="Int. J. Syst. Evol. Microbiol.">
        <title>The Global Catalogue of Microorganisms (GCM) 10K type strain sequencing project: providing services to taxonomists for standard genome sequencing and annotation.</title>
        <authorList>
            <consortium name="The Broad Institute Genomics Platform"/>
            <consortium name="The Broad Institute Genome Sequencing Center for Infectious Disease"/>
            <person name="Wu L."/>
            <person name="Ma J."/>
        </authorList>
    </citation>
    <scope>NUCLEOTIDE SEQUENCE [LARGE SCALE GENOMIC DNA]</scope>
    <source>
        <strain evidence="4">JCM 18958</strain>
    </source>
</reference>
<name>A0ABP8WU04_9MICC</name>
<feature type="domain" description="YdbS-like PH" evidence="2">
    <location>
        <begin position="96"/>
        <end position="173"/>
    </location>
</feature>
<organism evidence="3 4">
    <name type="scientific">Kocuria gwangalliensis</name>
    <dbReference type="NCBI Taxonomy" id="501592"/>
    <lineage>
        <taxon>Bacteria</taxon>
        <taxon>Bacillati</taxon>
        <taxon>Actinomycetota</taxon>
        <taxon>Actinomycetes</taxon>
        <taxon>Micrococcales</taxon>
        <taxon>Micrococcaceae</taxon>
        <taxon>Kocuria</taxon>
    </lineage>
</organism>
<evidence type="ECO:0000313" key="3">
    <source>
        <dbReference type="EMBL" id="GAA4695006.1"/>
    </source>
</evidence>
<keyword evidence="1" id="KW-0472">Membrane</keyword>
<keyword evidence="1" id="KW-0812">Transmembrane</keyword>
<evidence type="ECO:0000256" key="1">
    <source>
        <dbReference type="SAM" id="Phobius"/>
    </source>
</evidence>
<protein>
    <submittedName>
        <fullName evidence="3">PH domain-containing protein</fullName>
    </submittedName>
</protein>
<sequence>MGGKILTPPEREAMPDINDLGPRGLAWKRVSPDYIKVRLISAAISTLIWVLITGVPMILALLSIWGSPSDLWRWYPPAIVLVWGIIDLCLIPRRVRAIGYAEQNTELWLRKGIIFRSVTVVPYGRMQYVDIKTGPLLNAFGLADLTLHTAAASTDANLPGLPRAEADRLREELTRRGEELMVGL</sequence>
<feature type="transmembrane region" description="Helical" evidence="1">
    <location>
        <begin position="74"/>
        <end position="91"/>
    </location>
</feature>
<dbReference type="Pfam" id="PF03703">
    <property type="entry name" value="bPH_2"/>
    <property type="match status" value="1"/>
</dbReference>
<dbReference type="PANTHER" id="PTHR34473:SF2">
    <property type="entry name" value="UPF0699 TRANSMEMBRANE PROTEIN YDBT"/>
    <property type="match status" value="1"/>
</dbReference>
<proteinExistence type="predicted"/>
<accession>A0ABP8WU04</accession>
<dbReference type="Proteomes" id="UP001501446">
    <property type="component" value="Unassembled WGS sequence"/>
</dbReference>
<evidence type="ECO:0000313" key="4">
    <source>
        <dbReference type="Proteomes" id="UP001501446"/>
    </source>
</evidence>
<dbReference type="InterPro" id="IPR005182">
    <property type="entry name" value="YdbS-like_PH"/>
</dbReference>
<keyword evidence="1" id="KW-1133">Transmembrane helix</keyword>
<comment type="caution">
    <text evidence="3">The sequence shown here is derived from an EMBL/GenBank/DDBJ whole genome shotgun (WGS) entry which is preliminary data.</text>
</comment>
<gene>
    <name evidence="3" type="ORF">GCM10025781_10770</name>
</gene>
<dbReference type="EMBL" id="BAABLN010000010">
    <property type="protein sequence ID" value="GAA4695006.1"/>
    <property type="molecule type" value="Genomic_DNA"/>
</dbReference>
<evidence type="ECO:0000259" key="2">
    <source>
        <dbReference type="Pfam" id="PF03703"/>
    </source>
</evidence>
<keyword evidence="4" id="KW-1185">Reference proteome</keyword>